<dbReference type="SUPFAM" id="SSF63712">
    <property type="entry name" value="Nicotinic receptor ligand binding domain-like"/>
    <property type="match status" value="1"/>
</dbReference>
<protein>
    <submittedName>
        <fullName evidence="2">SFRICE_023908</fullName>
    </submittedName>
</protein>
<dbReference type="InterPro" id="IPR006201">
    <property type="entry name" value="Neur_channel"/>
</dbReference>
<dbReference type="GO" id="GO:0004888">
    <property type="term" value="F:transmembrane signaling receptor activity"/>
    <property type="evidence" value="ECO:0007669"/>
    <property type="project" value="InterPro"/>
</dbReference>
<evidence type="ECO:0000313" key="2">
    <source>
        <dbReference type="EMBL" id="SOQ44338.1"/>
    </source>
</evidence>
<dbReference type="GO" id="GO:0005230">
    <property type="term" value="F:extracellular ligand-gated monoatomic ion channel activity"/>
    <property type="evidence" value="ECO:0007669"/>
    <property type="project" value="InterPro"/>
</dbReference>
<reference evidence="2" key="1">
    <citation type="submission" date="2016-07" db="EMBL/GenBank/DDBJ databases">
        <authorList>
            <person name="Bretaudeau A."/>
        </authorList>
    </citation>
    <scope>NUCLEOTIDE SEQUENCE</scope>
    <source>
        <strain evidence="2">Rice</strain>
        <tissue evidence="2">Whole body</tissue>
    </source>
</reference>
<dbReference type="PANTHER" id="PTHR18945">
    <property type="entry name" value="NEUROTRANSMITTER GATED ION CHANNEL"/>
    <property type="match status" value="1"/>
</dbReference>
<dbReference type="InterPro" id="IPR006202">
    <property type="entry name" value="Neur_chan_lig-bd"/>
</dbReference>
<sequence length="177" mass="20803">MTPYRVNLNTLNAVVVTGDRLKDLNTKRSSVFMALATVPQYRKLTQINMLPGYSQKTVIVESTHEPGPKIPMRDDFATAATFVTLFRIYESTYKEDGLDYRIKLRLKEEEKDQLLTTNCWITQIWTDYHLRWNTSDFDGIGVIRIPYERVWRPDIILYNKLIDRLHTLKCLVLRGFI</sequence>
<proteinExistence type="predicted"/>
<organism evidence="2">
    <name type="scientific">Spodoptera frugiperda</name>
    <name type="common">Fall armyworm</name>
    <dbReference type="NCBI Taxonomy" id="7108"/>
    <lineage>
        <taxon>Eukaryota</taxon>
        <taxon>Metazoa</taxon>
        <taxon>Ecdysozoa</taxon>
        <taxon>Arthropoda</taxon>
        <taxon>Hexapoda</taxon>
        <taxon>Insecta</taxon>
        <taxon>Pterygota</taxon>
        <taxon>Neoptera</taxon>
        <taxon>Endopterygota</taxon>
        <taxon>Lepidoptera</taxon>
        <taxon>Glossata</taxon>
        <taxon>Ditrysia</taxon>
        <taxon>Noctuoidea</taxon>
        <taxon>Noctuidae</taxon>
        <taxon>Amphipyrinae</taxon>
        <taxon>Spodoptera</taxon>
    </lineage>
</organism>
<dbReference type="Pfam" id="PF02931">
    <property type="entry name" value="Neur_chan_LBD"/>
    <property type="match status" value="1"/>
</dbReference>
<dbReference type="Gene3D" id="2.70.170.10">
    <property type="entry name" value="Neurotransmitter-gated ion-channel ligand-binding domain"/>
    <property type="match status" value="1"/>
</dbReference>
<dbReference type="AlphaFoldDB" id="A0A2H1VU81"/>
<gene>
    <name evidence="2" type="ORF">SFRICE_023908</name>
</gene>
<evidence type="ECO:0000259" key="1">
    <source>
        <dbReference type="Pfam" id="PF02931"/>
    </source>
</evidence>
<dbReference type="GO" id="GO:0016020">
    <property type="term" value="C:membrane"/>
    <property type="evidence" value="ECO:0007669"/>
    <property type="project" value="InterPro"/>
</dbReference>
<feature type="domain" description="Neurotransmitter-gated ion-channel ligand-binding" evidence="1">
    <location>
        <begin position="109"/>
        <end position="161"/>
    </location>
</feature>
<dbReference type="EMBL" id="ODYU01004454">
    <property type="protein sequence ID" value="SOQ44338.1"/>
    <property type="molecule type" value="Genomic_DNA"/>
</dbReference>
<dbReference type="InterPro" id="IPR036734">
    <property type="entry name" value="Neur_chan_lig-bd_sf"/>
</dbReference>
<name>A0A2H1VU81_SPOFR</name>
<dbReference type="OrthoDB" id="5975154at2759"/>
<accession>A0A2H1VU81</accession>